<evidence type="ECO:0000313" key="6">
    <source>
        <dbReference type="Proteomes" id="UP000241118"/>
    </source>
</evidence>
<dbReference type="GO" id="GO:0016757">
    <property type="term" value="F:glycosyltransferase activity"/>
    <property type="evidence" value="ECO:0007669"/>
    <property type="project" value="UniProtKB-KW"/>
</dbReference>
<dbReference type="Proteomes" id="UP000241118">
    <property type="component" value="Unassembled WGS sequence"/>
</dbReference>
<dbReference type="InterPro" id="IPR001173">
    <property type="entry name" value="Glyco_trans_2-like"/>
</dbReference>
<gene>
    <name evidence="5" type="ORF">B0I31_108298</name>
</gene>
<protein>
    <submittedName>
        <fullName evidence="5">GT2 family glycosyltransferase</fullName>
    </submittedName>
</protein>
<keyword evidence="6" id="KW-1185">Reference proteome</keyword>
<dbReference type="InterPro" id="IPR029044">
    <property type="entry name" value="Nucleotide-diphossugar_trans"/>
</dbReference>
<dbReference type="EMBL" id="PYAX01000008">
    <property type="protein sequence ID" value="PSL53851.1"/>
    <property type="molecule type" value="Genomic_DNA"/>
</dbReference>
<evidence type="ECO:0000313" key="5">
    <source>
        <dbReference type="EMBL" id="PSL53851.1"/>
    </source>
</evidence>
<dbReference type="InterPro" id="IPR050834">
    <property type="entry name" value="Glycosyltransf_2"/>
</dbReference>
<dbReference type="OrthoDB" id="9787979at2"/>
<dbReference type="PANTHER" id="PTHR43685:SF5">
    <property type="entry name" value="GLYCOSYLTRANSFERASE EPSE-RELATED"/>
    <property type="match status" value="1"/>
</dbReference>
<sequence>MPQTTVVIATRDRADDLTRTLERLGELDVPVIVVDNGSSDDTVARVRREFGHVEVLALGRNEGAVARNHGVRRAATPYVAFSDDDSWWAPDALRCGEELFARHPRLGLVAARTIVEPDGRLDPVCVEMARSALGRDDDLPGPSVLGFVCCAAIVRRSAFLGVGGFHPVLFWPGEERLFSWDLAATGWACCYVDEVVAHHQPSAFRPPPAWRRRVELRNDLLTTWLRRPLGVVLGQTFALARRAVGDRDAGAALVAALRRLPAVLRHRRLLPVEVERRVALVG</sequence>
<dbReference type="PANTHER" id="PTHR43685">
    <property type="entry name" value="GLYCOSYLTRANSFERASE"/>
    <property type="match status" value="1"/>
</dbReference>
<evidence type="ECO:0000256" key="3">
    <source>
        <dbReference type="ARBA" id="ARBA00022679"/>
    </source>
</evidence>
<comment type="similarity">
    <text evidence="1">Belongs to the glycosyltransferase 2 family.</text>
</comment>
<accession>A0A2P8I5V5</accession>
<proteinExistence type="inferred from homology"/>
<name>A0A2P8I5V5_SACCR</name>
<dbReference type="SUPFAM" id="SSF53448">
    <property type="entry name" value="Nucleotide-diphospho-sugar transferases"/>
    <property type="match status" value="1"/>
</dbReference>
<evidence type="ECO:0000256" key="1">
    <source>
        <dbReference type="ARBA" id="ARBA00006739"/>
    </source>
</evidence>
<feature type="domain" description="Glycosyltransferase 2-like" evidence="4">
    <location>
        <begin position="5"/>
        <end position="159"/>
    </location>
</feature>
<keyword evidence="3 5" id="KW-0808">Transferase</keyword>
<reference evidence="5 6" key="1">
    <citation type="submission" date="2018-03" db="EMBL/GenBank/DDBJ databases">
        <title>Genomic Encyclopedia of Type Strains, Phase III (KMG-III): the genomes of soil and plant-associated and newly described type strains.</title>
        <authorList>
            <person name="Whitman W."/>
        </authorList>
    </citation>
    <scope>NUCLEOTIDE SEQUENCE [LARGE SCALE GENOMIC DNA]</scope>
    <source>
        <strain evidence="5 6">CGMCC 4.7097</strain>
    </source>
</reference>
<evidence type="ECO:0000256" key="2">
    <source>
        <dbReference type="ARBA" id="ARBA00022676"/>
    </source>
</evidence>
<organism evidence="5 6">
    <name type="scientific">Saccharothrix carnea</name>
    <dbReference type="NCBI Taxonomy" id="1280637"/>
    <lineage>
        <taxon>Bacteria</taxon>
        <taxon>Bacillati</taxon>
        <taxon>Actinomycetota</taxon>
        <taxon>Actinomycetes</taxon>
        <taxon>Pseudonocardiales</taxon>
        <taxon>Pseudonocardiaceae</taxon>
        <taxon>Saccharothrix</taxon>
    </lineage>
</organism>
<evidence type="ECO:0000259" key="4">
    <source>
        <dbReference type="Pfam" id="PF00535"/>
    </source>
</evidence>
<dbReference type="Pfam" id="PF00535">
    <property type="entry name" value="Glycos_transf_2"/>
    <property type="match status" value="1"/>
</dbReference>
<keyword evidence="2" id="KW-0328">Glycosyltransferase</keyword>
<comment type="caution">
    <text evidence="5">The sequence shown here is derived from an EMBL/GenBank/DDBJ whole genome shotgun (WGS) entry which is preliminary data.</text>
</comment>
<dbReference type="Gene3D" id="3.90.550.10">
    <property type="entry name" value="Spore Coat Polysaccharide Biosynthesis Protein SpsA, Chain A"/>
    <property type="match status" value="1"/>
</dbReference>
<dbReference type="AlphaFoldDB" id="A0A2P8I5V5"/>